<dbReference type="InterPro" id="IPR009061">
    <property type="entry name" value="DNA-bd_dom_put_sf"/>
</dbReference>
<dbReference type="CDD" id="cd01107">
    <property type="entry name" value="HTH_BmrR"/>
    <property type="match status" value="1"/>
</dbReference>
<dbReference type="Gene3D" id="3.20.80.10">
    <property type="entry name" value="Regulatory factor, effector binding domain"/>
    <property type="match status" value="1"/>
</dbReference>
<dbReference type="EMBL" id="CP050177">
    <property type="protein sequence ID" value="QIQ01886.1"/>
    <property type="molecule type" value="Genomic_DNA"/>
</dbReference>
<name>A0A6G9GUY3_9ACTN</name>
<evidence type="ECO:0000313" key="3">
    <source>
        <dbReference type="EMBL" id="QIQ01886.1"/>
    </source>
</evidence>
<dbReference type="InterPro" id="IPR047057">
    <property type="entry name" value="MerR_fam"/>
</dbReference>
<protein>
    <submittedName>
        <fullName evidence="3">MerR family transcriptional regulator</fullName>
    </submittedName>
</protein>
<dbReference type="SUPFAM" id="SSF46955">
    <property type="entry name" value="Putative DNA-binding domain"/>
    <property type="match status" value="1"/>
</dbReference>
<reference evidence="3 4" key="1">
    <citation type="submission" date="2020-03" db="EMBL/GenBank/DDBJ databases">
        <title>A novel species.</title>
        <authorList>
            <person name="Gao J."/>
        </authorList>
    </citation>
    <scope>NUCLEOTIDE SEQUENCE [LARGE SCALE GENOMIC DNA]</scope>
    <source>
        <strain evidence="3 4">QMT-12</strain>
    </source>
</reference>
<dbReference type="PANTHER" id="PTHR30204">
    <property type="entry name" value="REDOX-CYCLING DRUG-SENSING TRANSCRIPTIONAL ACTIVATOR SOXR"/>
    <property type="match status" value="1"/>
</dbReference>
<dbReference type="Proteomes" id="UP000501179">
    <property type="component" value="Chromosome"/>
</dbReference>
<organism evidence="3 4">
    <name type="scientific">Streptomyces liangshanensis</name>
    <dbReference type="NCBI Taxonomy" id="2717324"/>
    <lineage>
        <taxon>Bacteria</taxon>
        <taxon>Bacillati</taxon>
        <taxon>Actinomycetota</taxon>
        <taxon>Actinomycetes</taxon>
        <taxon>Kitasatosporales</taxon>
        <taxon>Streptomycetaceae</taxon>
        <taxon>Streptomyces</taxon>
    </lineage>
</organism>
<dbReference type="Gene3D" id="1.10.1660.10">
    <property type="match status" value="1"/>
</dbReference>
<dbReference type="InterPro" id="IPR029442">
    <property type="entry name" value="GyrI-like"/>
</dbReference>
<dbReference type="Pfam" id="PF06445">
    <property type="entry name" value="GyrI-like"/>
    <property type="match status" value="1"/>
</dbReference>
<dbReference type="InterPro" id="IPR000551">
    <property type="entry name" value="MerR-type_HTH_dom"/>
</dbReference>
<accession>A0A6G9GUY3</accession>
<dbReference type="KEGG" id="slia:HA039_05910"/>
<dbReference type="SMART" id="SM00871">
    <property type="entry name" value="AraC_E_bind"/>
    <property type="match status" value="1"/>
</dbReference>
<proteinExistence type="predicted"/>
<evidence type="ECO:0000256" key="1">
    <source>
        <dbReference type="ARBA" id="ARBA00023125"/>
    </source>
</evidence>
<dbReference type="AlphaFoldDB" id="A0A6G9GUY3"/>
<evidence type="ECO:0000259" key="2">
    <source>
        <dbReference type="PROSITE" id="PS50937"/>
    </source>
</evidence>
<dbReference type="RefSeq" id="WP_167024790.1">
    <property type="nucleotide sequence ID" value="NZ_CP050177.1"/>
</dbReference>
<dbReference type="SUPFAM" id="SSF55136">
    <property type="entry name" value="Probable bacterial effector-binding domain"/>
    <property type="match status" value="1"/>
</dbReference>
<dbReference type="GO" id="GO:0003677">
    <property type="term" value="F:DNA binding"/>
    <property type="evidence" value="ECO:0007669"/>
    <property type="project" value="UniProtKB-KW"/>
</dbReference>
<feature type="domain" description="HTH merR-type" evidence="2">
    <location>
        <begin position="4"/>
        <end position="74"/>
    </location>
</feature>
<keyword evidence="4" id="KW-1185">Reference proteome</keyword>
<sequence>MRQTLTVGDFSRATHLSVKTLRHYHQVGLLEPDEIDPDTGYRHYGPEQIPTAQVIRRLRDLDLPLAEIKAVLAAPDATARGEVIATHLDRLEVKLAHTRSAIESLRNLLQRPAAASIEHRTVPPCPAMAVTAAVDRADLLPWWQGALGELHAAVLAQGLEPTGPPGGLYASELFQDDHGRATVFVPVEGPVRPIGRVEPLLVPAAELAVITHHGPLDDADLTYGELGAYTVRHEISVAGPLREYYVRDARNSPDPSEWITEIGWPIFRAEHAPPG</sequence>
<dbReference type="InterPro" id="IPR011256">
    <property type="entry name" value="Reg_factor_effector_dom_sf"/>
</dbReference>
<evidence type="ECO:0000313" key="4">
    <source>
        <dbReference type="Proteomes" id="UP000501179"/>
    </source>
</evidence>
<keyword evidence="1" id="KW-0238">DNA-binding</keyword>
<dbReference type="InterPro" id="IPR010499">
    <property type="entry name" value="AraC_E-bd"/>
</dbReference>
<dbReference type="PANTHER" id="PTHR30204:SF97">
    <property type="entry name" value="MERR FAMILY REGULATORY PROTEIN"/>
    <property type="match status" value="1"/>
</dbReference>
<dbReference type="PROSITE" id="PS50937">
    <property type="entry name" value="HTH_MERR_2"/>
    <property type="match status" value="1"/>
</dbReference>
<dbReference type="SMART" id="SM00422">
    <property type="entry name" value="HTH_MERR"/>
    <property type="match status" value="1"/>
</dbReference>
<gene>
    <name evidence="3" type="ORF">HA039_05910</name>
</gene>
<dbReference type="GO" id="GO:0003700">
    <property type="term" value="F:DNA-binding transcription factor activity"/>
    <property type="evidence" value="ECO:0007669"/>
    <property type="project" value="InterPro"/>
</dbReference>
<dbReference type="Pfam" id="PF13411">
    <property type="entry name" value="MerR_1"/>
    <property type="match status" value="1"/>
</dbReference>